<evidence type="ECO:0000256" key="2">
    <source>
        <dbReference type="ARBA" id="ARBA00022942"/>
    </source>
</evidence>
<dbReference type="Gene3D" id="3.60.20.10">
    <property type="entry name" value="Glutamine Phosphoribosylpyrophosphate, subunit 1, domain 1"/>
    <property type="match status" value="1"/>
</dbReference>
<keyword evidence="3 4" id="KW-0539">Nucleus</keyword>
<gene>
    <name evidence="5" type="ORF">BSTOLATCC_MIC31771</name>
</gene>
<dbReference type="InterPro" id="IPR001353">
    <property type="entry name" value="Proteasome_sua/b"/>
</dbReference>
<dbReference type="GO" id="GO:0005634">
    <property type="term" value="C:nucleus"/>
    <property type="evidence" value="ECO:0007669"/>
    <property type="project" value="UniProtKB-SubCell"/>
</dbReference>
<evidence type="ECO:0000256" key="4">
    <source>
        <dbReference type="RuleBase" id="RU004203"/>
    </source>
</evidence>
<evidence type="ECO:0000313" key="5">
    <source>
        <dbReference type="EMBL" id="CAG9322648.1"/>
    </source>
</evidence>
<dbReference type="InterPro" id="IPR023333">
    <property type="entry name" value="Proteasome_suB-type"/>
</dbReference>
<dbReference type="GO" id="GO:0005737">
    <property type="term" value="C:cytoplasm"/>
    <property type="evidence" value="ECO:0007669"/>
    <property type="project" value="UniProtKB-SubCell"/>
</dbReference>
<name>A0AAU9JP39_9CILI</name>
<dbReference type="Proteomes" id="UP001162131">
    <property type="component" value="Unassembled WGS sequence"/>
</dbReference>
<organism evidence="5 6">
    <name type="scientific">Blepharisma stoltei</name>
    <dbReference type="NCBI Taxonomy" id="1481888"/>
    <lineage>
        <taxon>Eukaryota</taxon>
        <taxon>Sar</taxon>
        <taxon>Alveolata</taxon>
        <taxon>Ciliophora</taxon>
        <taxon>Postciliodesmatophora</taxon>
        <taxon>Heterotrichea</taxon>
        <taxon>Heterotrichida</taxon>
        <taxon>Blepharismidae</taxon>
        <taxon>Blepharisma</taxon>
    </lineage>
</organism>
<comment type="subcellular location">
    <subcellularLocation>
        <location evidence="4">Cytoplasm</location>
    </subcellularLocation>
    <subcellularLocation>
        <location evidence="4">Nucleus</location>
    </subcellularLocation>
</comment>
<dbReference type="GO" id="GO:0010498">
    <property type="term" value="P:proteasomal protein catabolic process"/>
    <property type="evidence" value="ECO:0007669"/>
    <property type="project" value="InterPro"/>
</dbReference>
<comment type="similarity">
    <text evidence="4">Belongs to the peptidase T1B family.</text>
</comment>
<evidence type="ECO:0000256" key="3">
    <source>
        <dbReference type="ARBA" id="ARBA00023242"/>
    </source>
</evidence>
<dbReference type="CDD" id="cd03758">
    <property type="entry name" value="proteasome_beta_type_2"/>
    <property type="match status" value="1"/>
</dbReference>
<evidence type="ECO:0000313" key="6">
    <source>
        <dbReference type="Proteomes" id="UP001162131"/>
    </source>
</evidence>
<dbReference type="GO" id="GO:0005839">
    <property type="term" value="C:proteasome core complex"/>
    <property type="evidence" value="ECO:0007669"/>
    <property type="project" value="InterPro"/>
</dbReference>
<dbReference type="EMBL" id="CAJZBQ010000032">
    <property type="protein sequence ID" value="CAG9322648.1"/>
    <property type="molecule type" value="Genomic_DNA"/>
</dbReference>
<dbReference type="InterPro" id="IPR035206">
    <property type="entry name" value="Proteasome_beta2"/>
</dbReference>
<dbReference type="PROSITE" id="PS51476">
    <property type="entry name" value="PROTEASOME_BETA_2"/>
    <property type="match status" value="1"/>
</dbReference>
<dbReference type="InterPro" id="IPR029055">
    <property type="entry name" value="Ntn_hydrolases_N"/>
</dbReference>
<dbReference type="AlphaFoldDB" id="A0AAU9JP39"/>
<comment type="function">
    <text evidence="4">Component of the proteasome, a multicatalytic proteinase complex which is characterized by its ability to cleave peptides with Arg, Phe, Tyr, Leu, and Glu adjacent to the leaving group at neutral or slightly basic pH. The proteasome has an ATP-dependent proteolytic activity.</text>
</comment>
<keyword evidence="6" id="KW-1185">Reference proteome</keyword>
<protein>
    <recommendedName>
        <fullName evidence="4">Proteasome subunit beta</fullName>
    </recommendedName>
</protein>
<dbReference type="PANTHER" id="PTHR32194:SF2">
    <property type="entry name" value="PROTEASOME SUBUNIT BETA TYPE-1"/>
    <property type="match status" value="1"/>
</dbReference>
<dbReference type="Pfam" id="PF00227">
    <property type="entry name" value="Proteasome"/>
    <property type="match status" value="1"/>
</dbReference>
<evidence type="ECO:0000256" key="1">
    <source>
        <dbReference type="ARBA" id="ARBA00022490"/>
    </source>
</evidence>
<keyword evidence="2 4" id="KW-0647">Proteasome</keyword>
<accession>A0AAU9JP39</accession>
<comment type="subunit">
    <text evidence="4">Component of the proteasome complex.</text>
</comment>
<sequence length="193" mass="21435">MDTIFGFVGADFVLLGADRSTNFSIVRLTDTEDKIFSIDSNKLLATAGDPNLRSDFGSLMQKNMHLYHLRNGIKLSTHGTAHFIRTYVAEGLRKSPSYTDMLLAGFDESGPSLYYLDYLGVVQKIRVGSHGHAGSFILGLLDNWWSPNMTLEEAKEVAKKCVNEVKTRFLVAQPEFIIKIADKNGVTELELSA</sequence>
<proteinExistence type="inferred from homology"/>
<keyword evidence="1 4" id="KW-0963">Cytoplasm</keyword>
<reference evidence="5" key="1">
    <citation type="submission" date="2021-09" db="EMBL/GenBank/DDBJ databases">
        <authorList>
            <consortium name="AG Swart"/>
            <person name="Singh M."/>
            <person name="Singh A."/>
            <person name="Seah K."/>
            <person name="Emmerich C."/>
        </authorList>
    </citation>
    <scope>NUCLEOTIDE SEQUENCE</scope>
    <source>
        <strain evidence="5">ATCC30299</strain>
    </source>
</reference>
<dbReference type="PANTHER" id="PTHR32194">
    <property type="entry name" value="METALLOPROTEASE TLDD"/>
    <property type="match status" value="1"/>
</dbReference>
<dbReference type="SUPFAM" id="SSF56235">
    <property type="entry name" value="N-terminal nucleophile aminohydrolases (Ntn hydrolases)"/>
    <property type="match status" value="1"/>
</dbReference>
<comment type="caution">
    <text evidence="5">The sequence shown here is derived from an EMBL/GenBank/DDBJ whole genome shotgun (WGS) entry which is preliminary data.</text>
</comment>